<proteinExistence type="predicted"/>
<evidence type="ECO:0000313" key="3">
    <source>
        <dbReference type="Proteomes" id="UP000827445"/>
    </source>
</evidence>
<evidence type="ECO:0000256" key="1">
    <source>
        <dbReference type="SAM" id="MobiDB-lite"/>
    </source>
</evidence>
<accession>A0AAE7VHK2</accession>
<reference evidence="2 3" key="1">
    <citation type="journal article" date="2021" name="Microbiol. Resour. Announc.">
        <title>Genome Sequences of Bacteriophages cd2, cd3, and cd4, which Specifically Target Carnobacterium divergens.</title>
        <authorList>
            <person name="Zhang P."/>
            <person name="Britton A.P."/>
            <person name="Visser K.A."/>
            <person name="Welke C.A."/>
            <person name="Wassink H."/>
            <person name="Prins E."/>
            <person name="Yang X."/>
            <person name="Martin-Visscher L.A."/>
        </authorList>
    </citation>
    <scope>NUCLEOTIDE SEQUENCE [LARGE SCALE GENOMIC DNA]</scope>
    <source>
        <strain evidence="3">cd2</strain>
    </source>
</reference>
<dbReference type="Proteomes" id="UP000827445">
    <property type="component" value="Segment"/>
</dbReference>
<name>A0AAE7VHK2_9CAUD</name>
<gene>
    <name evidence="2" type="ORF">cd2_100</name>
</gene>
<dbReference type="EMBL" id="MZ398135">
    <property type="protein sequence ID" value="QXP45116.1"/>
    <property type="molecule type" value="Genomic_DNA"/>
</dbReference>
<evidence type="ECO:0000313" key="2">
    <source>
        <dbReference type="EMBL" id="QXP45116.1"/>
    </source>
</evidence>
<sequence length="56" mass="6317">MHNIILVQACVLMASLDQPCKLREARQARQQANTSTTQHDTRTSDLIQLTHADEVD</sequence>
<organism evidence="2 3">
    <name type="scientific">Carnobacterium phage cd2</name>
    <dbReference type="NCBI Taxonomy" id="2849244"/>
    <lineage>
        <taxon>Viruses</taxon>
        <taxon>Duplodnaviria</taxon>
        <taxon>Heunggongvirae</taxon>
        <taxon>Uroviricota</taxon>
        <taxon>Caudoviricetes</taxon>
        <taxon>Carnodivirus</taxon>
        <taxon>Carnodivirus cd2-like</taxon>
    </lineage>
</organism>
<feature type="region of interest" description="Disordered" evidence="1">
    <location>
        <begin position="24"/>
        <end position="56"/>
    </location>
</feature>
<protein>
    <submittedName>
        <fullName evidence="2">Uncharacterized protein</fullName>
    </submittedName>
</protein>
<keyword evidence="3" id="KW-1185">Reference proteome</keyword>
<feature type="compositionally biased region" description="Polar residues" evidence="1">
    <location>
        <begin position="28"/>
        <end position="38"/>
    </location>
</feature>